<feature type="signal peptide" evidence="1">
    <location>
        <begin position="1"/>
        <end position="24"/>
    </location>
</feature>
<name>A0ABY7VNL8_9BACT</name>
<evidence type="ECO:0000313" key="3">
    <source>
        <dbReference type="Proteomes" id="UP001214250"/>
    </source>
</evidence>
<organism evidence="2 3">
    <name type="scientific">Lentisphaera profundi</name>
    <dbReference type="NCBI Taxonomy" id="1658616"/>
    <lineage>
        <taxon>Bacteria</taxon>
        <taxon>Pseudomonadati</taxon>
        <taxon>Lentisphaerota</taxon>
        <taxon>Lentisphaeria</taxon>
        <taxon>Lentisphaerales</taxon>
        <taxon>Lentisphaeraceae</taxon>
        <taxon>Lentisphaera</taxon>
    </lineage>
</organism>
<gene>
    <name evidence="2" type="ORF">PQO03_05910</name>
</gene>
<evidence type="ECO:0008006" key="4">
    <source>
        <dbReference type="Google" id="ProtNLM"/>
    </source>
</evidence>
<proteinExistence type="predicted"/>
<protein>
    <recommendedName>
        <fullName evidence="4">Sialate O-acetylesterase domain-containing protein</fullName>
    </recommendedName>
</protein>
<sequence>MINNKIFNLCYLSILNAIIFNLNAADLSPEAMRSPVNQVFQFKVEVKETGWKQGPDTKTLSYLWIPEKTKKVKGVLILCSNAPEHILVGHEKLRDVCRKHDLAIFWGVRSFYNFASKENEKIVALAEKILVRLAEVSAYKELATVPWIPLGESGHLLMVQALLNHRPERSIAGVALKDPAMANRAWEVPLLSIHGTSHEWSQTKKDYLNIWNGKDNKEGLRSYQKYSETAKARRDWPASLVLDPESGHFEISERLVEYVAEFIDAIVPLRLNPGGELKPIDFSSTYRADLAYRKEQVPTPFAADQDGVGFWYPTKELANKAQEISDYNWDAESQLVGVANTDGEVFKFSFGGISYIDVNYPTEKHPNAPVVKMLDDGITFELKSVVMDKLPAEFKQAGLSLSKVPGTPTVEWVCGAFEPLGNNRFRMAIDRTWPSPLYFAVRHTGTNKVRGVCQPIQMSRWGEPKTNVGQSIKFDHIEDVKVGRKELHLKAESNSDLPVRFYVDSGPAIIQGNKLIFTEIPPKAKFPIVVEVVAWQWGTSKGEGVRRAKNVHNTFRILNSE</sequence>
<dbReference type="RefSeq" id="WP_274148646.1">
    <property type="nucleotide sequence ID" value="NZ_CP117811.1"/>
</dbReference>
<keyword evidence="1" id="KW-0732">Signal</keyword>
<dbReference type="EMBL" id="CP117811">
    <property type="protein sequence ID" value="WDE95254.1"/>
    <property type="molecule type" value="Genomic_DNA"/>
</dbReference>
<feature type="chain" id="PRO_5045151093" description="Sialate O-acetylesterase domain-containing protein" evidence="1">
    <location>
        <begin position="25"/>
        <end position="561"/>
    </location>
</feature>
<accession>A0ABY7VNL8</accession>
<evidence type="ECO:0000313" key="2">
    <source>
        <dbReference type="EMBL" id="WDE95254.1"/>
    </source>
</evidence>
<reference evidence="2 3" key="1">
    <citation type="submission" date="2023-02" db="EMBL/GenBank/DDBJ databases">
        <title>Genome sequence of Lentisphaera profundi SAORIC-696.</title>
        <authorList>
            <person name="Kim e."/>
            <person name="Cho J.-C."/>
            <person name="Choi A."/>
            <person name="Kang I."/>
        </authorList>
    </citation>
    <scope>NUCLEOTIDE SEQUENCE [LARGE SCALE GENOMIC DNA]</scope>
    <source>
        <strain evidence="2 3">SAORIC-696</strain>
    </source>
</reference>
<evidence type="ECO:0000256" key="1">
    <source>
        <dbReference type="SAM" id="SignalP"/>
    </source>
</evidence>
<dbReference type="Proteomes" id="UP001214250">
    <property type="component" value="Chromosome 1"/>
</dbReference>
<keyword evidence="3" id="KW-1185">Reference proteome</keyword>